<gene>
    <name evidence="4" type="primary">LOC110974245</name>
</gene>
<proteinExistence type="predicted"/>
<evidence type="ECO:0000313" key="3">
    <source>
        <dbReference type="Proteomes" id="UP000694845"/>
    </source>
</evidence>
<feature type="region of interest" description="Disordered" evidence="1">
    <location>
        <begin position="180"/>
        <end position="209"/>
    </location>
</feature>
<sequence>MSVLRIAEMGSLLKILALCCLSVTGVYGQACTTNVKTWVGIPEAEYNRNYSSIDDVSARPVGFARTEIYYSDIGLPNPCIKVMGVEDTRVEVMAESNPPGSKFCVRDQYNREICDTRIYDCRQANRVEGAEDSLTFEFYCDATSCDETDVSFFYRFAVSPPGEDGFDPELWCNSRDTGEYPSSLQAPLPTNRGLATLPPDNRNGATPSAHQTQSLGLAVLSSVLCLVSLWMMHI</sequence>
<dbReference type="Proteomes" id="UP000694845">
    <property type="component" value="Unplaced"/>
</dbReference>
<dbReference type="GeneID" id="110974245"/>
<accession>A0A8B7XKV4</accession>
<keyword evidence="3" id="KW-1185">Reference proteome</keyword>
<dbReference type="OrthoDB" id="10054965at2759"/>
<name>A0A8B7XKV4_ACAPL</name>
<protein>
    <submittedName>
        <fullName evidence="4">Uncharacterized protein LOC110974245</fullName>
    </submittedName>
</protein>
<organism evidence="3 4">
    <name type="scientific">Acanthaster planci</name>
    <name type="common">Crown-of-thorns starfish</name>
    <dbReference type="NCBI Taxonomy" id="133434"/>
    <lineage>
        <taxon>Eukaryota</taxon>
        <taxon>Metazoa</taxon>
        <taxon>Echinodermata</taxon>
        <taxon>Eleutherozoa</taxon>
        <taxon>Asterozoa</taxon>
        <taxon>Asteroidea</taxon>
        <taxon>Valvatacea</taxon>
        <taxon>Valvatida</taxon>
        <taxon>Acanthasteridae</taxon>
        <taxon>Acanthaster</taxon>
    </lineage>
</organism>
<keyword evidence="2" id="KW-0732">Signal</keyword>
<evidence type="ECO:0000256" key="1">
    <source>
        <dbReference type="SAM" id="MobiDB-lite"/>
    </source>
</evidence>
<evidence type="ECO:0000256" key="2">
    <source>
        <dbReference type="SAM" id="SignalP"/>
    </source>
</evidence>
<dbReference type="RefSeq" id="XP_022081438.1">
    <property type="nucleotide sequence ID" value="XM_022225746.1"/>
</dbReference>
<dbReference type="OMA" id="DCRQANR"/>
<feature type="signal peptide" evidence="2">
    <location>
        <begin position="1"/>
        <end position="28"/>
    </location>
</feature>
<dbReference type="PANTHER" id="PTHR39297">
    <property type="entry name" value="CUB DOMAIN-CONTAINING PROTEIN"/>
    <property type="match status" value="1"/>
</dbReference>
<dbReference type="AlphaFoldDB" id="A0A8B7XKV4"/>
<reference evidence="4" key="1">
    <citation type="submission" date="2025-08" db="UniProtKB">
        <authorList>
            <consortium name="RefSeq"/>
        </authorList>
    </citation>
    <scope>IDENTIFICATION</scope>
</reference>
<feature type="chain" id="PRO_5034623461" evidence="2">
    <location>
        <begin position="29"/>
        <end position="234"/>
    </location>
</feature>
<evidence type="ECO:0000313" key="4">
    <source>
        <dbReference type="RefSeq" id="XP_022081438.1"/>
    </source>
</evidence>
<dbReference type="PANTHER" id="PTHR39297:SF1">
    <property type="entry name" value="CUB DOMAIN-CONTAINING PROTEIN"/>
    <property type="match status" value="1"/>
</dbReference>
<dbReference type="KEGG" id="aplc:110974245"/>